<proteinExistence type="predicted"/>
<feature type="compositionally biased region" description="Basic and acidic residues" evidence="1">
    <location>
        <begin position="18"/>
        <end position="29"/>
    </location>
</feature>
<protein>
    <submittedName>
        <fullName evidence="2">Uncharacterized protein</fullName>
    </submittedName>
</protein>
<feature type="compositionally biased region" description="Low complexity" evidence="1">
    <location>
        <begin position="154"/>
        <end position="165"/>
    </location>
</feature>
<dbReference type="EMBL" id="CAJNNW010015733">
    <property type="protein sequence ID" value="CAE8658083.1"/>
    <property type="molecule type" value="Genomic_DNA"/>
</dbReference>
<sequence length="425" mass="47314">MPTQRRRQPPSPPQQWQCHREPPERRIDPSDGIAYSWDEFCIFYKDSYSSRDIQSYWHACATLAEGADVKDSPHHSTYNETKANDTNTSFAYQDTRHNQAVLRQQQPRQQLQATKTVATKTATNQDGKCSAQEQTATKQSGDSSCNNNKKHNNKNNNNYNNNNNKQSGDSSCNAGRRTKRHWAARKATPPPTTTTTTATATTTAATTTTPTTTRTTTTTPPQPSVLRDPSLQVESGQLIKLLDVSFLTEAQLADVLQLAQSPDFRWWAGRMMLDFKSADKEGFHFEPPFEVLSPLVEVLTAIAVQTLPRSEAPCLIQLILNYYADGCAKVRPHRHRCRQVCVSLGSPRDVEVAGRVLCMRHGDCLPLAGEVHSVPQTEGGKQAAQPRMSVCLFYSTQAEVATGNAGVLANGSFWWSHPEDQHEED</sequence>
<feature type="region of interest" description="Disordered" evidence="1">
    <location>
        <begin position="102"/>
        <end position="228"/>
    </location>
</feature>
<feature type="compositionally biased region" description="Low complexity" evidence="1">
    <location>
        <begin position="102"/>
        <end position="123"/>
    </location>
</feature>
<feature type="compositionally biased region" description="Low complexity" evidence="1">
    <location>
        <begin position="193"/>
        <end position="219"/>
    </location>
</feature>
<dbReference type="AlphaFoldDB" id="A0A813IQS0"/>
<reference evidence="2" key="1">
    <citation type="submission" date="2021-02" db="EMBL/GenBank/DDBJ databases">
        <authorList>
            <person name="Dougan E. K."/>
            <person name="Rhodes N."/>
            <person name="Thang M."/>
            <person name="Chan C."/>
        </authorList>
    </citation>
    <scope>NUCLEOTIDE SEQUENCE</scope>
</reference>
<feature type="compositionally biased region" description="Polar residues" evidence="1">
    <location>
        <begin position="124"/>
        <end position="145"/>
    </location>
</feature>
<gene>
    <name evidence="2" type="ORF">PGLA2088_LOCUS13247</name>
</gene>
<organism evidence="2 3">
    <name type="scientific">Polarella glacialis</name>
    <name type="common">Dinoflagellate</name>
    <dbReference type="NCBI Taxonomy" id="89957"/>
    <lineage>
        <taxon>Eukaryota</taxon>
        <taxon>Sar</taxon>
        <taxon>Alveolata</taxon>
        <taxon>Dinophyceae</taxon>
        <taxon>Suessiales</taxon>
        <taxon>Suessiaceae</taxon>
        <taxon>Polarella</taxon>
    </lineage>
</organism>
<dbReference type="Proteomes" id="UP000626109">
    <property type="component" value="Unassembled WGS sequence"/>
</dbReference>
<accession>A0A813IQS0</accession>
<evidence type="ECO:0000256" key="1">
    <source>
        <dbReference type="SAM" id="MobiDB-lite"/>
    </source>
</evidence>
<evidence type="ECO:0000313" key="2">
    <source>
        <dbReference type="EMBL" id="CAE8658083.1"/>
    </source>
</evidence>
<feature type="region of interest" description="Disordered" evidence="1">
    <location>
        <begin position="1"/>
        <end position="30"/>
    </location>
</feature>
<evidence type="ECO:0000313" key="3">
    <source>
        <dbReference type="Proteomes" id="UP000626109"/>
    </source>
</evidence>
<comment type="caution">
    <text evidence="2">The sequence shown here is derived from an EMBL/GenBank/DDBJ whole genome shotgun (WGS) entry which is preliminary data.</text>
</comment>
<name>A0A813IQS0_POLGL</name>